<reference evidence="2" key="1">
    <citation type="submission" date="2011-02" db="EMBL/GenBank/DDBJ databases">
        <title>The complete genome of Planctomyces brasiliensis DSM 5305.</title>
        <authorList>
            <person name="Lucas S."/>
            <person name="Copeland A."/>
            <person name="Lapidus A."/>
            <person name="Bruce D."/>
            <person name="Goodwin L."/>
            <person name="Pitluck S."/>
            <person name="Kyrpides N."/>
            <person name="Mavromatis K."/>
            <person name="Pagani I."/>
            <person name="Ivanova N."/>
            <person name="Ovchinnikova G."/>
            <person name="Lu M."/>
            <person name="Detter J.C."/>
            <person name="Han C."/>
            <person name="Land M."/>
            <person name="Hauser L."/>
            <person name="Markowitz V."/>
            <person name="Cheng J.-F."/>
            <person name="Hugenholtz P."/>
            <person name="Woyke T."/>
            <person name="Wu D."/>
            <person name="Tindall B."/>
            <person name="Pomrenke H.G."/>
            <person name="Brambilla E."/>
            <person name="Klenk H.-P."/>
            <person name="Eisen J.A."/>
        </authorList>
    </citation>
    <scope>NUCLEOTIDE SEQUENCE [LARGE SCALE GENOMIC DNA]</scope>
    <source>
        <strain evidence="2">ATCC 49424 / DSM 5305 / JCM 21570 / IAM 15109 / NBRC 103401 / IFAM 1448</strain>
    </source>
</reference>
<dbReference type="STRING" id="756272.Plabr_1416"/>
<gene>
    <name evidence="1" type="ordered locus">Plabr_1416</name>
</gene>
<evidence type="ECO:0000313" key="2">
    <source>
        <dbReference type="Proteomes" id="UP000006860"/>
    </source>
</evidence>
<sequence length="163" mass="18309">MSSRKVVFGLIALCALAALGYWMYPRTDYAAMADDNVADRWLPGREKVDALEFFSGGGHFIDMDEEDDRAIDAKVVVPLIERLTDEANMNWAVLLDENREGYAFAILAPIPEDSANVEAMDRVIAEQEAKFDGKFIEQRGHDWLSFEFLSADEFAHLEGAETP</sequence>
<dbReference type="EMBL" id="CP002546">
    <property type="protein sequence ID" value="ADY59028.1"/>
    <property type="molecule type" value="Genomic_DNA"/>
</dbReference>
<dbReference type="KEGG" id="pbs:Plabr_1416"/>
<dbReference type="AlphaFoldDB" id="F0SPR9"/>
<dbReference type="HOGENOM" id="CLU_1625830_0_0_0"/>
<evidence type="ECO:0000313" key="1">
    <source>
        <dbReference type="EMBL" id="ADY59028.1"/>
    </source>
</evidence>
<protein>
    <submittedName>
        <fullName evidence="1">Uncharacterized protein</fullName>
    </submittedName>
</protein>
<proteinExistence type="predicted"/>
<keyword evidence="2" id="KW-1185">Reference proteome</keyword>
<dbReference type="RefSeq" id="WP_013627757.1">
    <property type="nucleotide sequence ID" value="NC_015174.1"/>
</dbReference>
<dbReference type="Proteomes" id="UP000006860">
    <property type="component" value="Chromosome"/>
</dbReference>
<name>F0SPR9_RUBBR</name>
<accession>F0SPR9</accession>
<organism evidence="1 2">
    <name type="scientific">Rubinisphaera brasiliensis (strain ATCC 49424 / DSM 5305 / JCM 21570 / IAM 15109 / NBRC 103401 / IFAM 1448)</name>
    <name type="common">Planctomyces brasiliensis</name>
    <dbReference type="NCBI Taxonomy" id="756272"/>
    <lineage>
        <taxon>Bacteria</taxon>
        <taxon>Pseudomonadati</taxon>
        <taxon>Planctomycetota</taxon>
        <taxon>Planctomycetia</taxon>
        <taxon>Planctomycetales</taxon>
        <taxon>Planctomycetaceae</taxon>
        <taxon>Rubinisphaera</taxon>
    </lineage>
</organism>